<dbReference type="PROSITE" id="PS00525">
    <property type="entry name" value="RIBOSOMAL_L6_1"/>
    <property type="match status" value="1"/>
</dbReference>
<dbReference type="GO" id="GO:0019843">
    <property type="term" value="F:rRNA binding"/>
    <property type="evidence" value="ECO:0007669"/>
    <property type="project" value="InterPro"/>
</dbReference>
<evidence type="ECO:0000256" key="3">
    <source>
        <dbReference type="ARBA" id="ARBA00023274"/>
    </source>
</evidence>
<dbReference type="AlphaFoldDB" id="A0A2I4S6I0"/>
<dbReference type="GO" id="GO:1990904">
    <property type="term" value="C:ribonucleoprotein complex"/>
    <property type="evidence" value="ECO:0007669"/>
    <property type="project" value="UniProtKB-KW"/>
</dbReference>
<dbReference type="GO" id="GO:0002181">
    <property type="term" value="P:cytoplasmic translation"/>
    <property type="evidence" value="ECO:0007669"/>
    <property type="project" value="TreeGrafter"/>
</dbReference>
<evidence type="ECO:0000256" key="4">
    <source>
        <dbReference type="RuleBase" id="RU003869"/>
    </source>
</evidence>
<dbReference type="PANTHER" id="PTHR11655">
    <property type="entry name" value="60S/50S RIBOSOMAL PROTEIN L6/L9"/>
    <property type="match status" value="1"/>
</dbReference>
<dbReference type="PANTHER" id="PTHR11655:SF14">
    <property type="entry name" value="LARGE RIBOSOMAL SUBUNIT PROTEIN UL6M"/>
    <property type="match status" value="1"/>
</dbReference>
<evidence type="ECO:0000313" key="6">
    <source>
        <dbReference type="EMBL" id="AST08671.1"/>
    </source>
</evidence>
<feature type="domain" description="Large ribosomal subunit protein uL6 alpha-beta" evidence="5">
    <location>
        <begin position="127"/>
        <end position="200"/>
    </location>
</feature>
<dbReference type="InterPro" id="IPR020040">
    <property type="entry name" value="Ribosomal_uL6_a/b-dom"/>
</dbReference>
<geneLocation type="mitochondrion" evidence="6"/>
<keyword evidence="2 4" id="KW-0689">Ribosomal protein</keyword>
<dbReference type="InterPro" id="IPR019906">
    <property type="entry name" value="Ribosomal_uL6_bac-type"/>
</dbReference>
<evidence type="ECO:0000256" key="2">
    <source>
        <dbReference type="ARBA" id="ARBA00022980"/>
    </source>
</evidence>
<protein>
    <submittedName>
        <fullName evidence="6">Ribosomal protein L6</fullName>
    </submittedName>
</protein>
<dbReference type="InterPro" id="IPR000702">
    <property type="entry name" value="Ribosomal_uL6-like"/>
</dbReference>
<dbReference type="GO" id="GO:0003735">
    <property type="term" value="F:structural constituent of ribosome"/>
    <property type="evidence" value="ECO:0007669"/>
    <property type="project" value="InterPro"/>
</dbReference>
<keyword evidence="3 4" id="KW-0687">Ribonucleoprotein</keyword>
<organism evidence="6">
    <name type="scientific">Chlorella heliozoae</name>
    <dbReference type="NCBI Taxonomy" id="554066"/>
    <lineage>
        <taxon>Eukaryota</taxon>
        <taxon>Viridiplantae</taxon>
        <taxon>Chlorophyta</taxon>
        <taxon>core chlorophytes</taxon>
        <taxon>Trebouxiophyceae</taxon>
        <taxon>Chlorellales</taxon>
        <taxon>Chlorellaceae</taxon>
        <taxon>Chlorella clade</taxon>
        <taxon>Chlorella</taxon>
    </lineage>
</organism>
<name>A0A2I4S6I0_9CHLO</name>
<dbReference type="SUPFAM" id="SSF56053">
    <property type="entry name" value="Ribosomal protein L6"/>
    <property type="match status" value="2"/>
</dbReference>
<proteinExistence type="inferred from homology"/>
<keyword evidence="6" id="KW-0496">Mitochondrion</keyword>
<dbReference type="PRINTS" id="PR00059">
    <property type="entry name" value="RIBOSOMALL6"/>
</dbReference>
<dbReference type="Pfam" id="PF00347">
    <property type="entry name" value="Ribosomal_L6"/>
    <property type="match status" value="1"/>
</dbReference>
<comment type="similarity">
    <text evidence="1 4">Belongs to the universal ribosomal protein uL6 family.</text>
</comment>
<dbReference type="Gene3D" id="3.90.930.12">
    <property type="entry name" value="Ribosomal protein L6, alpha-beta domain"/>
    <property type="match status" value="2"/>
</dbReference>
<dbReference type="PIRSF" id="PIRSF002162">
    <property type="entry name" value="Ribosomal_L6"/>
    <property type="match status" value="1"/>
</dbReference>
<dbReference type="EMBL" id="KY629615">
    <property type="protein sequence ID" value="AST08671.1"/>
    <property type="molecule type" value="Genomic_DNA"/>
</dbReference>
<dbReference type="GO" id="GO:0005840">
    <property type="term" value="C:ribosome"/>
    <property type="evidence" value="ECO:0007669"/>
    <property type="project" value="UniProtKB-KW"/>
</dbReference>
<dbReference type="InterPro" id="IPR002358">
    <property type="entry name" value="Ribosomal_uL6_CS"/>
</dbReference>
<reference evidence="6" key="1">
    <citation type="journal article" date="2017" name="Sci. Rep.">
        <title>Multiple origins of endosymbionts in Chlorellaceae with no reductive effects on the plastid or mitochondrial genomes.</title>
        <authorList>
            <person name="Fan W."/>
            <person name="Guo W."/>
            <person name="Van Etten J.L."/>
            <person name="Mower J.P."/>
        </authorList>
    </citation>
    <scope>NUCLEOTIDE SEQUENCE</scope>
</reference>
<dbReference type="InterPro" id="IPR036789">
    <property type="entry name" value="Ribosomal_uL6-like_a/b-dom_sf"/>
</dbReference>
<gene>
    <name evidence="6" type="primary">rpl6</name>
</gene>
<evidence type="ECO:0000256" key="1">
    <source>
        <dbReference type="ARBA" id="ARBA00009356"/>
    </source>
</evidence>
<accession>A0A2I4S6I0</accession>
<sequence>MESRALRLTQSQSQDFSGSRNFVIVNLINKILNSMKPQLYRHSFQIPETVKIEKKDHLVKFSGPLGHTYLNLNKMDPNGLGGIFFSREKKDLELLSPSKSFFGLFKKLIENKMRGVTRGFLIYLKIVGIGYRANLTHDTLHLKLGYSHDILYKIPPSVKLFLIDPTVICLFGLDKNQITQIAAKIRNLRRPSVYKGKGIRLINEKILLKQGKKK</sequence>
<evidence type="ECO:0000259" key="5">
    <source>
        <dbReference type="Pfam" id="PF00347"/>
    </source>
</evidence>